<evidence type="ECO:0000313" key="7">
    <source>
        <dbReference type="EMBL" id="AEC04651.1"/>
    </source>
</evidence>
<keyword evidence="1" id="KW-1133">Transmembrane helix</keyword>
<dbReference type="GO" id="GO:0016020">
    <property type="term" value="C:membrane"/>
    <property type="evidence" value="ECO:0007669"/>
    <property type="project" value="InterPro"/>
</dbReference>
<dbReference type="EMBL" id="HQ162667">
    <property type="protein sequence ID" value="AEC04663.1"/>
    <property type="molecule type" value="Genomic_DNA"/>
</dbReference>
<reference evidence="4" key="3">
    <citation type="journal article" date="2011" name="Vet. Microbiol.">
        <title>Pasteurella multocida Heddleston serovars 1 and 14 express different lipopolysaccharide structures but share the same lipopolysaccharide biosynthesis outer core locus.</title>
        <authorList>
            <person name="Harper M."/>
            <person name="St Michael F."/>
            <person name="John M."/>
            <person name="Vinogradov E."/>
            <person name="Adler B."/>
            <person name="Boyce J.D."/>
            <person name="Cox A.D."/>
        </authorList>
    </citation>
    <scope>NUCLEOTIDE SEQUENCE</scope>
    <source>
        <strain evidence="5">P2225</strain>
        <strain evidence="4">X73</strain>
    </source>
</reference>
<keyword evidence="1" id="KW-0812">Transmembrane</keyword>
<dbReference type="EMBL" id="EU089981">
    <property type="protein sequence ID" value="ABU25219.1"/>
    <property type="molecule type" value="Genomic_DNA"/>
</dbReference>
<proteinExistence type="predicted"/>
<dbReference type="InterPro" id="IPR000620">
    <property type="entry name" value="EamA_dom"/>
</dbReference>
<feature type="transmembrane region" description="Helical" evidence="1">
    <location>
        <begin position="38"/>
        <end position="59"/>
    </location>
</feature>
<dbReference type="SUPFAM" id="SSF103481">
    <property type="entry name" value="Multidrug resistance efflux transporter EmrE"/>
    <property type="match status" value="2"/>
</dbReference>
<dbReference type="InterPro" id="IPR037185">
    <property type="entry name" value="EmrE-like"/>
</dbReference>
<feature type="transmembrane region" description="Helical" evidence="1">
    <location>
        <begin position="150"/>
        <end position="173"/>
    </location>
</feature>
<dbReference type="Pfam" id="PF00892">
    <property type="entry name" value="EamA"/>
    <property type="match status" value="2"/>
</dbReference>
<dbReference type="RefSeq" id="WP_032851676.1">
    <property type="nucleotide sequence ID" value="NZ_CP020403.2"/>
</dbReference>
<evidence type="ECO:0000256" key="1">
    <source>
        <dbReference type="SAM" id="Phobius"/>
    </source>
</evidence>
<feature type="transmembrane region" description="Helical" evidence="1">
    <location>
        <begin position="256"/>
        <end position="275"/>
    </location>
</feature>
<reference evidence="6" key="2">
    <citation type="journal article" date="2011" name="J. Vet. Diagn. Invest.">
        <title>Nucleotide sequence and polymerase chain reaction/restriction fragment length polymorphism analyses of the genes involved in biosynthesis of the lipopolysaccharide of Pasteurella multocida.</title>
        <authorList>
            <person name="Tsai Y.-C."/>
            <person name="Shien J.-H."/>
            <person name="Wu H.-R."/>
            <person name="Shieh H.K."/>
            <person name="Chang P.-C."/>
        </authorList>
    </citation>
    <scope>NUCLEOTIDE SEQUENCE</scope>
    <source>
        <strain evidence="8">PM1</strain>
        <strain evidence="9">PM2</strain>
        <strain evidence="7">TF1</strain>
        <strain evidence="6">X73</strain>
    </source>
</reference>
<dbReference type="EMBL" id="HQ162664">
    <property type="protein sequence ID" value="AEC04645.1"/>
    <property type="molecule type" value="Genomic_DNA"/>
</dbReference>
<feature type="transmembrane region" description="Helical" evidence="1">
    <location>
        <begin position="185"/>
        <end position="205"/>
    </location>
</feature>
<keyword evidence="1" id="KW-0472">Membrane</keyword>
<dbReference type="PANTHER" id="PTHR22911">
    <property type="entry name" value="ACYL-MALONYL CONDENSING ENZYME-RELATED"/>
    <property type="match status" value="1"/>
</dbReference>
<gene>
    <name evidence="3" type="primary">pcgB</name>
</gene>
<sequence>MMKKGYILGLSSGFLWAISGIVYQILYNNFPNLDTLLFSIFILFFIEFISLVTISSYLYKNKKFPSINKNNYFAIFSGLLGAPIAMFCYLKAIQIIGVNYAAAISSTYPILAALLSIKINKEKKENVILFTSLILITILLNIELESDISIIGIFLAIFVSISWASEITLSSYAMHNKKNKAEDIYFIRQLFSVLGYIIVILYTTLTTDNMKNIETIENIDYNNTYLVILVISLTISSGLSYFLYYKAIEILKPIRAMALNITYTAWSIILSHILMIDRIDIKSILTCFIIFTFVTILSKERIK</sequence>
<dbReference type="EMBL" id="HQ162666">
    <property type="protein sequence ID" value="AEC04657.1"/>
    <property type="molecule type" value="Genomic_DNA"/>
</dbReference>
<feature type="transmembrane region" description="Helical" evidence="1">
    <location>
        <begin position="127"/>
        <end position="144"/>
    </location>
</feature>
<feature type="transmembrane region" description="Helical" evidence="1">
    <location>
        <begin position="225"/>
        <end position="244"/>
    </location>
</feature>
<dbReference type="EMBL" id="HQ162665">
    <property type="protein sequence ID" value="AEC04651.1"/>
    <property type="molecule type" value="Genomic_DNA"/>
</dbReference>
<organism evidence="3">
    <name type="scientific">Pasteurella multocida</name>
    <dbReference type="NCBI Taxonomy" id="747"/>
    <lineage>
        <taxon>Bacteria</taxon>
        <taxon>Pseudomonadati</taxon>
        <taxon>Pseudomonadota</taxon>
        <taxon>Gammaproteobacteria</taxon>
        <taxon>Pasteurellales</taxon>
        <taxon>Pasteurellaceae</taxon>
        <taxon>Pasteurella</taxon>
    </lineage>
</organism>
<dbReference type="AlphaFoldDB" id="A7UN78"/>
<evidence type="ECO:0000313" key="3">
    <source>
        <dbReference type="EMBL" id="ABU25219.1"/>
    </source>
</evidence>
<evidence type="ECO:0000313" key="9">
    <source>
        <dbReference type="EMBL" id="AEC04663.1"/>
    </source>
</evidence>
<dbReference type="EMBL" id="HQ873312">
    <property type="protein sequence ID" value="ADZ31086.1"/>
    <property type="molecule type" value="Genomic_DNA"/>
</dbReference>
<feature type="domain" description="EamA" evidence="2">
    <location>
        <begin position="4"/>
        <end position="140"/>
    </location>
</feature>
<evidence type="ECO:0000259" key="2">
    <source>
        <dbReference type="Pfam" id="PF00892"/>
    </source>
</evidence>
<feature type="transmembrane region" description="Helical" evidence="1">
    <location>
        <begin position="7"/>
        <end position="26"/>
    </location>
</feature>
<feature type="transmembrane region" description="Helical" evidence="1">
    <location>
        <begin position="98"/>
        <end position="115"/>
    </location>
</feature>
<name>A7UN78_PASMD</name>
<feature type="transmembrane region" description="Helical" evidence="1">
    <location>
        <begin position="71"/>
        <end position="92"/>
    </location>
</feature>
<feature type="transmembrane region" description="Helical" evidence="1">
    <location>
        <begin position="281"/>
        <end position="298"/>
    </location>
</feature>
<protein>
    <submittedName>
        <fullName evidence="3 4">Choline permease</fullName>
    </submittedName>
</protein>
<evidence type="ECO:0000313" key="4">
    <source>
        <dbReference type="EMBL" id="ADZ31080.1"/>
    </source>
</evidence>
<accession>A7UN78</accession>
<evidence type="ECO:0000313" key="8">
    <source>
        <dbReference type="EMBL" id="AEC04657.1"/>
    </source>
</evidence>
<dbReference type="PANTHER" id="PTHR22911:SF137">
    <property type="entry name" value="SOLUTE CARRIER FAMILY 35 MEMBER G2-RELATED"/>
    <property type="match status" value="1"/>
</dbReference>
<feature type="domain" description="EamA" evidence="2">
    <location>
        <begin position="151"/>
        <end position="297"/>
    </location>
</feature>
<dbReference type="EMBL" id="HQ873311">
    <property type="protein sequence ID" value="ADZ31080.1"/>
    <property type="molecule type" value="Genomic_DNA"/>
</dbReference>
<reference evidence="3" key="1">
    <citation type="journal article" date="2007" name="J. Bacteriol.">
        <title>Decoration of Pasteurella multocida lipopolysaccharide with phosphocholine is important for virulence.</title>
        <authorList>
            <person name="Harper M."/>
            <person name="Cox A."/>
            <person name="St Michael F."/>
            <person name="Parnas H."/>
            <person name="Wilkie I."/>
            <person name="Blackall P.J."/>
            <person name="Adler B."/>
            <person name="Boyce J.D."/>
        </authorList>
    </citation>
    <scope>NUCLEOTIDE SEQUENCE</scope>
    <source>
        <strain evidence="3">VP161</strain>
    </source>
</reference>
<evidence type="ECO:0000313" key="6">
    <source>
        <dbReference type="EMBL" id="AEC04645.1"/>
    </source>
</evidence>
<evidence type="ECO:0000313" key="5">
    <source>
        <dbReference type="EMBL" id="ADZ31086.1"/>
    </source>
</evidence>